<evidence type="ECO:0000256" key="2">
    <source>
        <dbReference type="ARBA" id="ARBA00022670"/>
    </source>
</evidence>
<protein>
    <submittedName>
        <fullName evidence="5">Dipeptidase PepE</fullName>
        <ecNumber evidence="5">3.4.13.21</ecNumber>
    </submittedName>
</protein>
<dbReference type="EC" id="3.4.13.21" evidence="5"/>
<name>A0ABV9DY63_9ACTN</name>
<keyword evidence="3 5" id="KW-0378">Hydrolase</keyword>
<dbReference type="PANTHER" id="PTHR20842:SF0">
    <property type="entry name" value="ALPHA-ASPARTYL DIPEPTIDASE"/>
    <property type="match status" value="1"/>
</dbReference>
<organism evidence="5 6">
    <name type="scientific">Nocardiopsis mangrovi</name>
    <dbReference type="NCBI Taxonomy" id="1179818"/>
    <lineage>
        <taxon>Bacteria</taxon>
        <taxon>Bacillati</taxon>
        <taxon>Actinomycetota</taxon>
        <taxon>Actinomycetes</taxon>
        <taxon>Streptosporangiales</taxon>
        <taxon>Nocardiopsidaceae</taxon>
        <taxon>Nocardiopsis</taxon>
    </lineage>
</organism>
<dbReference type="CDD" id="cd03146">
    <property type="entry name" value="GAT1_Peptidase_E"/>
    <property type="match status" value="1"/>
</dbReference>
<dbReference type="Proteomes" id="UP001595923">
    <property type="component" value="Unassembled WGS sequence"/>
</dbReference>
<keyword evidence="5" id="KW-0224">Dipeptidase</keyword>
<evidence type="ECO:0000313" key="5">
    <source>
        <dbReference type="EMBL" id="MFC4563800.1"/>
    </source>
</evidence>
<keyword evidence="4" id="KW-0720">Serine protease</keyword>
<dbReference type="SUPFAM" id="SSF52317">
    <property type="entry name" value="Class I glutamine amidotransferase-like"/>
    <property type="match status" value="1"/>
</dbReference>
<dbReference type="PANTHER" id="PTHR20842">
    <property type="entry name" value="PROTEASE S51 ALPHA-ASPARTYL DIPEPTIDASE"/>
    <property type="match status" value="1"/>
</dbReference>
<evidence type="ECO:0000256" key="4">
    <source>
        <dbReference type="ARBA" id="ARBA00022825"/>
    </source>
</evidence>
<accession>A0ABV9DY63</accession>
<dbReference type="EMBL" id="JBHSFQ010000018">
    <property type="protein sequence ID" value="MFC4563800.1"/>
    <property type="molecule type" value="Genomic_DNA"/>
</dbReference>
<keyword evidence="6" id="KW-1185">Reference proteome</keyword>
<comment type="caution">
    <text evidence="5">The sequence shown here is derived from an EMBL/GenBank/DDBJ whole genome shotgun (WGS) entry which is preliminary data.</text>
</comment>
<dbReference type="InterPro" id="IPR029062">
    <property type="entry name" value="Class_I_gatase-like"/>
</dbReference>
<proteinExistence type="inferred from homology"/>
<dbReference type="Gene3D" id="3.40.50.880">
    <property type="match status" value="1"/>
</dbReference>
<dbReference type="RefSeq" id="WP_378576382.1">
    <property type="nucleotide sequence ID" value="NZ_JBHSFQ010000018.1"/>
</dbReference>
<evidence type="ECO:0000256" key="3">
    <source>
        <dbReference type="ARBA" id="ARBA00022801"/>
    </source>
</evidence>
<evidence type="ECO:0000256" key="1">
    <source>
        <dbReference type="ARBA" id="ARBA00006534"/>
    </source>
</evidence>
<dbReference type="GO" id="GO:0016805">
    <property type="term" value="F:dipeptidase activity"/>
    <property type="evidence" value="ECO:0007669"/>
    <property type="project" value="UniProtKB-KW"/>
</dbReference>
<comment type="similarity">
    <text evidence="1">Belongs to the peptidase S51 family.</text>
</comment>
<dbReference type="Pfam" id="PF03575">
    <property type="entry name" value="Peptidase_S51"/>
    <property type="match status" value="1"/>
</dbReference>
<gene>
    <name evidence="5" type="primary">pepE</name>
    <name evidence="5" type="ORF">ACFO4E_18220</name>
</gene>
<sequence length="253" mass="26681">MPELLLFSNSVNHGRGFLDHGWEAVAEFLDGRDEVTFVPFAGGDRPAYTRRVADAFATQGLRVRGLPATDEAHAVLADSQAVFVGGGNTFRLVDTLQRLDLMTALRGAVGAGLRYMGSSAGTNIAAPTLRTTNDMPIVEPPSFDTLGLLPFQINPHYLDADPASTHQGETRETRLGEFLEVDDVDVLGLREGTYLRVSGGGDGPAPHARIGGSAVQPGAPGPAVVFRRGVRPFEVSGDVTGLFSGRDGIGPAT</sequence>
<dbReference type="InterPro" id="IPR005320">
    <property type="entry name" value="Peptidase_S51"/>
</dbReference>
<dbReference type="NCBIfam" id="NF003642">
    <property type="entry name" value="PRK05282.1"/>
    <property type="match status" value="1"/>
</dbReference>
<keyword evidence="2" id="KW-0645">Protease</keyword>
<reference evidence="6" key="1">
    <citation type="journal article" date="2019" name="Int. J. Syst. Evol. Microbiol.">
        <title>The Global Catalogue of Microorganisms (GCM) 10K type strain sequencing project: providing services to taxonomists for standard genome sequencing and annotation.</title>
        <authorList>
            <consortium name="The Broad Institute Genomics Platform"/>
            <consortium name="The Broad Institute Genome Sequencing Center for Infectious Disease"/>
            <person name="Wu L."/>
            <person name="Ma J."/>
        </authorList>
    </citation>
    <scope>NUCLEOTIDE SEQUENCE [LARGE SCALE GENOMIC DNA]</scope>
    <source>
        <strain evidence="6">XZYJ18</strain>
    </source>
</reference>
<evidence type="ECO:0000313" key="6">
    <source>
        <dbReference type="Proteomes" id="UP001595923"/>
    </source>
</evidence>